<dbReference type="EMBL" id="MU826840">
    <property type="protein sequence ID" value="KAJ7371954.1"/>
    <property type="molecule type" value="Genomic_DNA"/>
</dbReference>
<dbReference type="OrthoDB" id="10358427at2759"/>
<accession>A0A9X0CSK9</accession>
<feature type="compositionally biased region" description="Polar residues" evidence="1">
    <location>
        <begin position="88"/>
        <end position="110"/>
    </location>
</feature>
<feature type="region of interest" description="Disordered" evidence="1">
    <location>
        <begin position="88"/>
        <end position="150"/>
    </location>
</feature>
<comment type="caution">
    <text evidence="3">The sequence shown here is derived from an EMBL/GenBank/DDBJ whole genome shotgun (WGS) entry which is preliminary data.</text>
</comment>
<keyword evidence="4" id="KW-1185">Reference proteome</keyword>
<dbReference type="PROSITE" id="PS50105">
    <property type="entry name" value="SAM_DOMAIN"/>
    <property type="match status" value="1"/>
</dbReference>
<sequence length="200" mass="22078">MDTEVSRWLSSISCGLDLKPLAKEFEDRGFTTKQSLKYVESSDLDIFFPSPLKLSYAHKKILLKEIEQLSNQDNAQAPISTLPTAGTSYAHVSSTSQGNSSKLSEPSEVSLQRKMKAFPMKSNSFKRESQAPNRSTHDCSNKPVSMTKLPPNAEKPVQIVICLGMIGDSVKTRLVLGSVSVISKVNIRKLKLKLQSYKAS</sequence>
<evidence type="ECO:0000313" key="3">
    <source>
        <dbReference type="EMBL" id="KAJ7371954.1"/>
    </source>
</evidence>
<evidence type="ECO:0000313" key="4">
    <source>
        <dbReference type="Proteomes" id="UP001163046"/>
    </source>
</evidence>
<protein>
    <recommendedName>
        <fullName evidence="2">SAM domain-containing protein</fullName>
    </recommendedName>
</protein>
<evidence type="ECO:0000256" key="1">
    <source>
        <dbReference type="SAM" id="MobiDB-lite"/>
    </source>
</evidence>
<proteinExistence type="predicted"/>
<reference evidence="3" key="1">
    <citation type="submission" date="2023-01" db="EMBL/GenBank/DDBJ databases">
        <title>Genome assembly of the deep-sea coral Lophelia pertusa.</title>
        <authorList>
            <person name="Herrera S."/>
            <person name="Cordes E."/>
        </authorList>
    </citation>
    <scope>NUCLEOTIDE SEQUENCE</scope>
    <source>
        <strain evidence="3">USNM1676648</strain>
        <tissue evidence="3">Polyp</tissue>
    </source>
</reference>
<organism evidence="3 4">
    <name type="scientific">Desmophyllum pertusum</name>
    <dbReference type="NCBI Taxonomy" id="174260"/>
    <lineage>
        <taxon>Eukaryota</taxon>
        <taxon>Metazoa</taxon>
        <taxon>Cnidaria</taxon>
        <taxon>Anthozoa</taxon>
        <taxon>Hexacorallia</taxon>
        <taxon>Scleractinia</taxon>
        <taxon>Caryophylliina</taxon>
        <taxon>Caryophylliidae</taxon>
        <taxon>Desmophyllum</taxon>
    </lineage>
</organism>
<dbReference type="InterPro" id="IPR001660">
    <property type="entry name" value="SAM"/>
</dbReference>
<name>A0A9X0CSK9_9CNID</name>
<dbReference type="Proteomes" id="UP001163046">
    <property type="component" value="Unassembled WGS sequence"/>
</dbReference>
<feature type="compositionally biased region" description="Basic and acidic residues" evidence="1">
    <location>
        <begin position="125"/>
        <end position="140"/>
    </location>
</feature>
<feature type="domain" description="SAM" evidence="2">
    <location>
        <begin position="1"/>
        <end position="72"/>
    </location>
</feature>
<evidence type="ECO:0000259" key="2">
    <source>
        <dbReference type="PROSITE" id="PS50105"/>
    </source>
</evidence>
<dbReference type="AlphaFoldDB" id="A0A9X0CSK9"/>
<gene>
    <name evidence="3" type="ORF">OS493_022055</name>
</gene>